<keyword evidence="9" id="KW-0325">Glycoprotein</keyword>
<evidence type="ECO:0008006" key="14">
    <source>
        <dbReference type="Google" id="ProtNLM"/>
    </source>
</evidence>
<dbReference type="PANTHER" id="PTHR19297">
    <property type="entry name" value="GLYCOSYLTRANSFERASE 14 FAMILY MEMBER"/>
    <property type="match status" value="1"/>
</dbReference>
<comment type="subcellular location">
    <subcellularLocation>
        <location evidence="1">Membrane</location>
        <topology evidence="1">Single-pass type II membrane protein</topology>
    </subcellularLocation>
</comment>
<comment type="similarity">
    <text evidence="10">Belongs to the glycosyltransferase 14 family.</text>
</comment>
<dbReference type="OrthoDB" id="2019572at2759"/>
<sequence length="520" mass="61028">MHRSYVKFDYEKENVFMITSDKQRHKQIARALCSYLSTYLKYLDPNRHRKLFLIATVLVFLSLQSLVSIILRTSSPFNPNRLEEIAKWRQQTRVDCSALFKNNTHSVRQAVAIAKVLAARENKIYNEKIKTKMQIQMREDPLASQNYREVRRWAREFTRLTNTWYLNATKNCESFKWSRGYITSPLTQEEEEFPLAYSILVFKDIEMVERLLRSIYRPQNSYCIHVDIKSDPEFYRAVTALVKCFSDNVRLSRSRFNVQWATYSVLEPELVCMQDLWDMDEERQNKETAKDGQKVESRKSRKSWKYFINLTGQEFPLKTNYELVKLIKALKGANSEEGTRKRINKERWIAKAPHGIIPTKGAVHTLLNRATIDFILHNDTVKGFLQWLKGTGVPDETLFASLNYNPQLNIPGAYNGEYNRFHSKLKEVESMTRYKKWIGGTCYSGQFVHTVCILTTGDLHLLGASPYMFANKFYLNEDRIVIGCLEEKIFNDTRDEFKGIKTFDTTYYSNQDFVINQIKT</sequence>
<evidence type="ECO:0000256" key="2">
    <source>
        <dbReference type="ARBA" id="ARBA00004922"/>
    </source>
</evidence>
<dbReference type="Pfam" id="PF02485">
    <property type="entry name" value="Branch"/>
    <property type="match status" value="2"/>
</dbReference>
<dbReference type="EMBL" id="RQTK01000200">
    <property type="protein sequence ID" value="RUS84603.1"/>
    <property type="molecule type" value="Genomic_DNA"/>
</dbReference>
<protein>
    <recommendedName>
        <fullName evidence="14">Protein xylosyltransferase</fullName>
    </recommendedName>
</protein>
<evidence type="ECO:0000256" key="4">
    <source>
        <dbReference type="ARBA" id="ARBA00022679"/>
    </source>
</evidence>
<dbReference type="STRING" id="188477.A0A3S1BIR0"/>
<evidence type="ECO:0000256" key="7">
    <source>
        <dbReference type="ARBA" id="ARBA00022989"/>
    </source>
</evidence>
<evidence type="ECO:0000256" key="11">
    <source>
        <dbReference type="SAM" id="Phobius"/>
    </source>
</evidence>
<keyword evidence="8 11" id="KW-0472">Membrane</keyword>
<dbReference type="GO" id="GO:0008375">
    <property type="term" value="F:acetylglucosaminyltransferase activity"/>
    <property type="evidence" value="ECO:0007669"/>
    <property type="project" value="TreeGrafter"/>
</dbReference>
<evidence type="ECO:0000313" key="12">
    <source>
        <dbReference type="EMBL" id="RUS84603.1"/>
    </source>
</evidence>
<name>A0A3S1BIR0_ELYCH</name>
<keyword evidence="5 11" id="KW-0812">Transmembrane</keyword>
<accession>A0A3S1BIR0</accession>
<gene>
    <name evidence="12" type="ORF">EGW08_007630</name>
</gene>
<keyword evidence="3" id="KW-0328">Glycosyltransferase</keyword>
<keyword evidence="7 11" id="KW-1133">Transmembrane helix</keyword>
<evidence type="ECO:0000256" key="6">
    <source>
        <dbReference type="ARBA" id="ARBA00022968"/>
    </source>
</evidence>
<evidence type="ECO:0000256" key="8">
    <source>
        <dbReference type="ARBA" id="ARBA00023136"/>
    </source>
</evidence>
<dbReference type="PANTHER" id="PTHR19297:SF191">
    <property type="entry name" value="PROTEIN XYLOSYLTRANSFERASE"/>
    <property type="match status" value="1"/>
</dbReference>
<evidence type="ECO:0000313" key="13">
    <source>
        <dbReference type="Proteomes" id="UP000271974"/>
    </source>
</evidence>
<reference evidence="12 13" key="1">
    <citation type="submission" date="2019-01" db="EMBL/GenBank/DDBJ databases">
        <title>A draft genome assembly of the solar-powered sea slug Elysia chlorotica.</title>
        <authorList>
            <person name="Cai H."/>
            <person name="Li Q."/>
            <person name="Fang X."/>
            <person name="Li J."/>
            <person name="Curtis N.E."/>
            <person name="Altenburger A."/>
            <person name="Shibata T."/>
            <person name="Feng M."/>
            <person name="Maeda T."/>
            <person name="Schwartz J.A."/>
            <person name="Shigenobu S."/>
            <person name="Lundholm N."/>
            <person name="Nishiyama T."/>
            <person name="Yang H."/>
            <person name="Hasebe M."/>
            <person name="Li S."/>
            <person name="Pierce S.K."/>
            <person name="Wang J."/>
        </authorList>
    </citation>
    <scope>NUCLEOTIDE SEQUENCE [LARGE SCALE GENOMIC DNA]</scope>
    <source>
        <strain evidence="12">EC2010</strain>
        <tissue evidence="12">Whole organism of an adult</tissue>
    </source>
</reference>
<evidence type="ECO:0000256" key="3">
    <source>
        <dbReference type="ARBA" id="ARBA00022676"/>
    </source>
</evidence>
<dbReference type="AlphaFoldDB" id="A0A3S1BIR0"/>
<keyword evidence="13" id="KW-1185">Reference proteome</keyword>
<evidence type="ECO:0000256" key="10">
    <source>
        <dbReference type="ARBA" id="ARBA00038150"/>
    </source>
</evidence>
<dbReference type="Proteomes" id="UP000271974">
    <property type="component" value="Unassembled WGS sequence"/>
</dbReference>
<keyword evidence="4" id="KW-0808">Transferase</keyword>
<comment type="pathway">
    <text evidence="2">Protein modification; protein glycosylation.</text>
</comment>
<proteinExistence type="inferred from homology"/>
<feature type="transmembrane region" description="Helical" evidence="11">
    <location>
        <begin position="51"/>
        <end position="71"/>
    </location>
</feature>
<keyword evidence="6" id="KW-0735">Signal-anchor</keyword>
<dbReference type="InterPro" id="IPR003406">
    <property type="entry name" value="Glyco_trans_14"/>
</dbReference>
<dbReference type="GO" id="GO:0016020">
    <property type="term" value="C:membrane"/>
    <property type="evidence" value="ECO:0007669"/>
    <property type="project" value="UniProtKB-SubCell"/>
</dbReference>
<comment type="caution">
    <text evidence="12">The sequence shown here is derived from an EMBL/GenBank/DDBJ whole genome shotgun (WGS) entry which is preliminary data.</text>
</comment>
<evidence type="ECO:0000256" key="5">
    <source>
        <dbReference type="ARBA" id="ARBA00022692"/>
    </source>
</evidence>
<evidence type="ECO:0000256" key="9">
    <source>
        <dbReference type="ARBA" id="ARBA00023180"/>
    </source>
</evidence>
<organism evidence="12 13">
    <name type="scientific">Elysia chlorotica</name>
    <name type="common">Eastern emerald elysia</name>
    <name type="synonym">Sea slug</name>
    <dbReference type="NCBI Taxonomy" id="188477"/>
    <lineage>
        <taxon>Eukaryota</taxon>
        <taxon>Metazoa</taxon>
        <taxon>Spiralia</taxon>
        <taxon>Lophotrochozoa</taxon>
        <taxon>Mollusca</taxon>
        <taxon>Gastropoda</taxon>
        <taxon>Heterobranchia</taxon>
        <taxon>Euthyneura</taxon>
        <taxon>Panpulmonata</taxon>
        <taxon>Sacoglossa</taxon>
        <taxon>Placobranchoidea</taxon>
        <taxon>Plakobranchidae</taxon>
        <taxon>Elysia</taxon>
    </lineage>
</organism>
<evidence type="ECO:0000256" key="1">
    <source>
        <dbReference type="ARBA" id="ARBA00004606"/>
    </source>
</evidence>